<name>A0A0C2WX42_SERVB</name>
<feature type="compositionally biased region" description="Polar residues" evidence="1">
    <location>
        <begin position="1331"/>
        <end position="1345"/>
    </location>
</feature>
<feature type="compositionally biased region" description="Basic residues" evidence="1">
    <location>
        <begin position="1222"/>
        <end position="1240"/>
    </location>
</feature>
<feature type="region of interest" description="Disordered" evidence="1">
    <location>
        <begin position="539"/>
        <end position="558"/>
    </location>
</feature>
<feature type="compositionally biased region" description="Low complexity" evidence="1">
    <location>
        <begin position="961"/>
        <end position="976"/>
    </location>
</feature>
<dbReference type="Proteomes" id="UP000054097">
    <property type="component" value="Unassembled WGS sequence"/>
</dbReference>
<feature type="region of interest" description="Disordered" evidence="1">
    <location>
        <begin position="601"/>
        <end position="725"/>
    </location>
</feature>
<keyword evidence="3" id="KW-1185">Reference proteome</keyword>
<feature type="compositionally biased region" description="Polar residues" evidence="1">
    <location>
        <begin position="212"/>
        <end position="225"/>
    </location>
</feature>
<feature type="compositionally biased region" description="Basic residues" evidence="1">
    <location>
        <begin position="875"/>
        <end position="886"/>
    </location>
</feature>
<feature type="compositionally biased region" description="Polar residues" evidence="1">
    <location>
        <begin position="78"/>
        <end position="89"/>
    </location>
</feature>
<feature type="region of interest" description="Disordered" evidence="1">
    <location>
        <begin position="1075"/>
        <end position="1186"/>
    </location>
</feature>
<feature type="compositionally biased region" description="Low complexity" evidence="1">
    <location>
        <begin position="855"/>
        <end position="867"/>
    </location>
</feature>
<dbReference type="EMBL" id="KN824284">
    <property type="protein sequence ID" value="KIM30673.1"/>
    <property type="molecule type" value="Genomic_DNA"/>
</dbReference>
<protein>
    <submittedName>
        <fullName evidence="2">Uncharacterized protein</fullName>
    </submittedName>
</protein>
<evidence type="ECO:0000256" key="1">
    <source>
        <dbReference type="SAM" id="MobiDB-lite"/>
    </source>
</evidence>
<gene>
    <name evidence="2" type="ORF">M408DRAFT_328201</name>
</gene>
<feature type="compositionally biased region" description="Polar residues" evidence="1">
    <location>
        <begin position="922"/>
        <end position="932"/>
    </location>
</feature>
<feature type="compositionally biased region" description="Acidic residues" evidence="1">
    <location>
        <begin position="231"/>
        <end position="242"/>
    </location>
</feature>
<dbReference type="HOGENOM" id="CLU_272748_0_0_1"/>
<feature type="compositionally biased region" description="Polar residues" evidence="1">
    <location>
        <begin position="1144"/>
        <end position="1153"/>
    </location>
</feature>
<reference evidence="3" key="2">
    <citation type="submission" date="2015-01" db="EMBL/GenBank/DDBJ databases">
        <title>Evolutionary Origins and Diversification of the Mycorrhizal Mutualists.</title>
        <authorList>
            <consortium name="DOE Joint Genome Institute"/>
            <consortium name="Mycorrhizal Genomics Consortium"/>
            <person name="Kohler A."/>
            <person name="Kuo A."/>
            <person name="Nagy L.G."/>
            <person name="Floudas D."/>
            <person name="Copeland A."/>
            <person name="Barry K.W."/>
            <person name="Cichocki N."/>
            <person name="Veneault-Fourrey C."/>
            <person name="LaButti K."/>
            <person name="Lindquist E.A."/>
            <person name="Lipzen A."/>
            <person name="Lundell T."/>
            <person name="Morin E."/>
            <person name="Murat C."/>
            <person name="Riley R."/>
            <person name="Ohm R."/>
            <person name="Sun H."/>
            <person name="Tunlid A."/>
            <person name="Henrissat B."/>
            <person name="Grigoriev I.V."/>
            <person name="Hibbett D.S."/>
            <person name="Martin F."/>
        </authorList>
    </citation>
    <scope>NUCLEOTIDE SEQUENCE [LARGE SCALE GENOMIC DNA]</scope>
    <source>
        <strain evidence="3">MAFF 305830</strain>
    </source>
</reference>
<feature type="compositionally biased region" description="Basic and acidic residues" evidence="1">
    <location>
        <begin position="1262"/>
        <end position="1279"/>
    </location>
</feature>
<sequence>MSRPRNGREVAPDAPVVNPYDRFTQVEFDDYVGSLRNKIRDALDPRRGLRNRDRDSDASFGLGYGEFRFGRSVSVGETSFAASGQSVPRSSVEGDVGERRIQYNDPEDDPGSDTPDHQVDIQHSARPTIVVSGAGDEESPFVISDDDDDDANPAPTVPAPEVPTPRTKARQLLGLQEDEDEDEVDDDDGEEDEVDEDEEDDGGETDPMVSPIQAQPISRSLNPYNNIDDVQLIDDESGEDDAGDHHVNDTFDDYEEPFENSSPPWQVQADAEERTLDQSHVQDSIHNIDEYFGTNTGLGSQGLESGGYSYNASEPEMREVSGILPSSSFSSVPASTSNAEPAFSSEAFPPIFPGQLQDMRTWSTDSFSNGLGGVPDFGRGEGDSIRELSQTPTVHEHSRTISWPAISGFDGGHINIFDAVGYVPQAAPPSEPSFYFEAPEDPVSPPPQEEATATPVHETTVEVLDEQSPTEHEVAHPNAIEEPSEGPVPNISEDVGSAATPSFTPGLSPSGITFTAPDSSLLSDNSSIATSIPVIQDVPVDTGRPIHSPELVDNPQDLTLPAEVTQELNRDIRLLPDPHQIPEPTAFGIPEGVTGLATRIAEPSVWAEPPTPFRSENADDAASRQNVDGSSDESDKLEPTSQAEQVVESPPEPPRSLSRVRWRDYQSGDGLSLETPQEELETLEHGLLQPTPSEDPDETQREDLSQSMHPWTISTPVQTNLETPREELDSLAQRLVYTPMEPPVETPQEDLRRLEQSLFTGTSADESTSQSQSVHGTLTRDSTMTGISWSQVPTGHPLIRHDTSATLTGESYFPSQPISTHGRETPEIGTQETLDDTSMRHREGSLDVERVKARSSSPFSSGSPLSEDSAELSVPKRKKKPKHTSHQGHASSSVKAVGKRELRALQDTSGLAESPRQKRTVSKSTIHSSQGHSPAKGRQTSSSPSKKAPPKIVTTGRLRSLRSSSQPSSAISKQMSPTSTVGVSESSRDEIDFLGQVDEETQEHREDSTKGSEHGDRHPKNKRKRVARISMPGDDEDYLPDDVERSIKKRKKDAKQHDLDESLDTIDLASALGVAETTSPDAHQAAAAKPKKAKGKKKQKQVLAEDHLESKSLSGESSDRGSDFVPSPDIEKATKKLRRELDTETVQSLSPATQAKFKPLNPDSRAYRPTESESSDSEEEDVTRADLIADVKGVVENWEELAAAQGEKETDGAPSTAPKSATKSKAKSAKKIKGRPKSSKHASLTVAGDVAAAAAAGSAPDMETKEERSPDDVRSRSMEMEVDKVGDGAGFVPAIVVEPAHSTSTQPLPPHDQSGASESIWKNPLGWLRSKSPNVVSSSGRTASPASDKMDTD</sequence>
<feature type="compositionally biased region" description="Low complexity" evidence="1">
    <location>
        <begin position="644"/>
        <end position="659"/>
    </location>
</feature>
<feature type="compositionally biased region" description="Acidic residues" evidence="1">
    <location>
        <begin position="176"/>
        <end position="204"/>
    </location>
</feature>
<feature type="compositionally biased region" description="Polar residues" evidence="1">
    <location>
        <begin position="804"/>
        <end position="819"/>
    </location>
</feature>
<feature type="compositionally biased region" description="Basic and acidic residues" evidence="1">
    <location>
        <begin position="837"/>
        <end position="852"/>
    </location>
</feature>
<dbReference type="OrthoDB" id="2804229at2759"/>
<feature type="compositionally biased region" description="Polar residues" evidence="1">
    <location>
        <begin position="705"/>
        <end position="722"/>
    </location>
</feature>
<feature type="compositionally biased region" description="Polar residues" evidence="1">
    <location>
        <begin position="757"/>
        <end position="793"/>
    </location>
</feature>
<feature type="compositionally biased region" description="Basic and acidic residues" evidence="1">
    <location>
        <begin position="1002"/>
        <end position="1018"/>
    </location>
</feature>
<feature type="region of interest" description="Disordered" evidence="1">
    <location>
        <begin position="1201"/>
        <end position="1279"/>
    </location>
</feature>
<feature type="compositionally biased region" description="Basic residues" evidence="1">
    <location>
        <begin position="1089"/>
        <end position="1100"/>
    </location>
</feature>
<feature type="compositionally biased region" description="Basic and acidic residues" evidence="1">
    <location>
        <begin position="38"/>
        <end position="57"/>
    </location>
</feature>
<proteinExistence type="predicted"/>
<feature type="region of interest" description="Disordered" evidence="1">
    <location>
        <begin position="465"/>
        <end position="504"/>
    </location>
</feature>
<organism evidence="2 3">
    <name type="scientific">Serendipita vermifera MAFF 305830</name>
    <dbReference type="NCBI Taxonomy" id="933852"/>
    <lineage>
        <taxon>Eukaryota</taxon>
        <taxon>Fungi</taxon>
        <taxon>Dikarya</taxon>
        <taxon>Basidiomycota</taxon>
        <taxon>Agaricomycotina</taxon>
        <taxon>Agaricomycetes</taxon>
        <taxon>Sebacinales</taxon>
        <taxon>Serendipitaceae</taxon>
        <taxon>Serendipita</taxon>
    </lineage>
</organism>
<feature type="compositionally biased region" description="Basic and acidic residues" evidence="1">
    <location>
        <begin position="1129"/>
        <end position="1142"/>
    </location>
</feature>
<feature type="region of interest" description="Disordered" evidence="1">
    <location>
        <begin position="1298"/>
        <end position="1353"/>
    </location>
</feature>
<feature type="region of interest" description="Disordered" evidence="1">
    <location>
        <begin position="78"/>
        <end position="266"/>
    </location>
</feature>
<feature type="compositionally biased region" description="Low complexity" evidence="1">
    <location>
        <begin position="1242"/>
        <end position="1259"/>
    </location>
</feature>
<feature type="compositionally biased region" description="Acidic residues" evidence="1">
    <location>
        <begin position="135"/>
        <end position="151"/>
    </location>
</feature>
<evidence type="ECO:0000313" key="3">
    <source>
        <dbReference type="Proteomes" id="UP000054097"/>
    </source>
</evidence>
<feature type="region of interest" description="Disordered" evidence="1">
    <location>
        <begin position="739"/>
        <end position="1042"/>
    </location>
</feature>
<feature type="region of interest" description="Disordered" evidence="1">
    <location>
        <begin position="37"/>
        <end position="64"/>
    </location>
</feature>
<evidence type="ECO:0000313" key="2">
    <source>
        <dbReference type="EMBL" id="KIM30673.1"/>
    </source>
</evidence>
<reference evidence="2 3" key="1">
    <citation type="submission" date="2014-04" db="EMBL/GenBank/DDBJ databases">
        <authorList>
            <consortium name="DOE Joint Genome Institute"/>
            <person name="Kuo A."/>
            <person name="Zuccaro A."/>
            <person name="Kohler A."/>
            <person name="Nagy L.G."/>
            <person name="Floudas D."/>
            <person name="Copeland A."/>
            <person name="Barry K.W."/>
            <person name="Cichocki N."/>
            <person name="Veneault-Fourrey C."/>
            <person name="LaButti K."/>
            <person name="Lindquist E.A."/>
            <person name="Lipzen A."/>
            <person name="Lundell T."/>
            <person name="Morin E."/>
            <person name="Murat C."/>
            <person name="Sun H."/>
            <person name="Tunlid A."/>
            <person name="Henrissat B."/>
            <person name="Grigoriev I.V."/>
            <person name="Hibbett D.S."/>
            <person name="Martin F."/>
            <person name="Nordberg H.P."/>
            <person name="Cantor M.N."/>
            <person name="Hua S.X."/>
        </authorList>
    </citation>
    <scope>NUCLEOTIDE SEQUENCE [LARGE SCALE GENOMIC DNA]</scope>
    <source>
        <strain evidence="2 3">MAFF 305830</strain>
    </source>
</reference>
<accession>A0A0C2WX42</accession>